<dbReference type="KEGG" id="csee:C10C_0612"/>
<evidence type="ECO:0000256" key="1">
    <source>
        <dbReference type="SAM" id="Phobius"/>
    </source>
</evidence>
<dbReference type="RefSeq" id="WP_108896714.1">
    <property type="nucleotide sequence ID" value="NZ_LT993738.1"/>
</dbReference>
<dbReference type="OrthoDB" id="19169at2"/>
<keyword evidence="1" id="KW-0812">Transmembrane</keyword>
<dbReference type="AlphaFoldDB" id="A0A2R8FBI9"/>
<sequence>MSTNAIRLAGSASARMLLPIFQQQPASQSCAAKGAHCFKQFFTSPTNKLARFVGNTKSLDKCFKLGKAVSECAVGIIEDIGVTGDPLTAAQNTQKALKTAREVIALANVLNGAIPSIVNSSQRCYQYTSKAWALGNNEQTYEDPQPYNKMLLNRSDYLWAAAKEASIAISATTYSTTFGILRPLMLINKLTPRPFLDKAVSHNFGMAVAGIMAINHVAGVTGGACNLVLEQRMYRRAKESLHAETSGLDNDALLSAERGLRAEHTAVIKNSVLTMIEKALELVVDAIKFIPLPITTACGAALSGAFTAASSAVGLYAIWQRTKSGN</sequence>
<dbReference type="EMBL" id="LT993738">
    <property type="protein sequence ID" value="SPN73768.1"/>
    <property type="molecule type" value="Genomic_DNA"/>
</dbReference>
<accession>A0A2R8FBI9</accession>
<keyword evidence="3" id="KW-1185">Reference proteome</keyword>
<feature type="transmembrane region" description="Helical" evidence="1">
    <location>
        <begin position="204"/>
        <end position="229"/>
    </location>
</feature>
<evidence type="ECO:0000313" key="2">
    <source>
        <dbReference type="EMBL" id="SPN73768.1"/>
    </source>
</evidence>
<organism evidence="2 3">
    <name type="scientific">Chlamydia serpentis</name>
    <dbReference type="NCBI Taxonomy" id="1967782"/>
    <lineage>
        <taxon>Bacteria</taxon>
        <taxon>Pseudomonadati</taxon>
        <taxon>Chlamydiota</taxon>
        <taxon>Chlamydiia</taxon>
        <taxon>Chlamydiales</taxon>
        <taxon>Chlamydiaceae</taxon>
        <taxon>Chlamydia/Chlamydophila group</taxon>
        <taxon>Chlamydia</taxon>
    </lineage>
</organism>
<evidence type="ECO:0000313" key="3">
    <source>
        <dbReference type="Proteomes" id="UP000244926"/>
    </source>
</evidence>
<name>A0A2R8FBI9_9CHLA</name>
<reference evidence="3" key="1">
    <citation type="submission" date="2017-11" db="EMBL/GenBank/DDBJ databases">
        <authorList>
            <person name="Seth-Smith MB H."/>
        </authorList>
    </citation>
    <scope>NUCLEOTIDE SEQUENCE [LARGE SCALE GENOMIC DNA]</scope>
</reference>
<proteinExistence type="predicted"/>
<keyword evidence="1" id="KW-0472">Membrane</keyword>
<keyword evidence="1" id="KW-1133">Transmembrane helix</keyword>
<protein>
    <submittedName>
        <fullName evidence="2">Uncharacterized protein</fullName>
    </submittedName>
</protein>
<dbReference type="PROSITE" id="PS51257">
    <property type="entry name" value="PROKAR_LIPOPROTEIN"/>
    <property type="match status" value="1"/>
</dbReference>
<gene>
    <name evidence="2" type="ORF">C10C_0612</name>
</gene>
<dbReference type="Proteomes" id="UP000244926">
    <property type="component" value="Chromosome I"/>
</dbReference>